<proteinExistence type="predicted"/>
<keyword evidence="3 6" id="KW-0812">Transmembrane</keyword>
<feature type="transmembrane region" description="Helical" evidence="6">
    <location>
        <begin position="96"/>
        <end position="117"/>
    </location>
</feature>
<evidence type="ECO:0000256" key="4">
    <source>
        <dbReference type="ARBA" id="ARBA00022989"/>
    </source>
</evidence>
<feature type="transmembrane region" description="Helical" evidence="6">
    <location>
        <begin position="54"/>
        <end position="76"/>
    </location>
</feature>
<protein>
    <submittedName>
        <fullName evidence="8">DUF202 domain-containing protein</fullName>
    </submittedName>
</protein>
<dbReference type="Proteomes" id="UP001500171">
    <property type="component" value="Unassembled WGS sequence"/>
</dbReference>
<keyword evidence="9" id="KW-1185">Reference proteome</keyword>
<evidence type="ECO:0000259" key="7">
    <source>
        <dbReference type="Pfam" id="PF02656"/>
    </source>
</evidence>
<organism evidence="8 9">
    <name type="scientific">Orbus sasakiae</name>
    <dbReference type="NCBI Taxonomy" id="1078475"/>
    <lineage>
        <taxon>Bacteria</taxon>
        <taxon>Pseudomonadati</taxon>
        <taxon>Pseudomonadota</taxon>
        <taxon>Gammaproteobacteria</taxon>
        <taxon>Orbales</taxon>
        <taxon>Orbaceae</taxon>
        <taxon>Orbus</taxon>
    </lineage>
</organism>
<evidence type="ECO:0000256" key="5">
    <source>
        <dbReference type="ARBA" id="ARBA00023136"/>
    </source>
</evidence>
<evidence type="ECO:0000256" key="1">
    <source>
        <dbReference type="ARBA" id="ARBA00004651"/>
    </source>
</evidence>
<reference evidence="9" key="1">
    <citation type="journal article" date="2019" name="Int. J. Syst. Evol. Microbiol.">
        <title>The Global Catalogue of Microorganisms (GCM) 10K type strain sequencing project: providing services to taxonomists for standard genome sequencing and annotation.</title>
        <authorList>
            <consortium name="The Broad Institute Genomics Platform"/>
            <consortium name="The Broad Institute Genome Sequencing Center for Infectious Disease"/>
            <person name="Wu L."/>
            <person name="Ma J."/>
        </authorList>
    </citation>
    <scope>NUCLEOTIDE SEQUENCE [LARGE SCALE GENOMIC DNA]</scope>
    <source>
        <strain evidence="9">JCM 18050</strain>
    </source>
</reference>
<keyword evidence="4 6" id="KW-1133">Transmembrane helix</keyword>
<sequence length="119" mass="13323">MPLKNNSENTKKVLDYRFSFANERTFLSWIRTALALLAGAVAIDQFVTTVEYPFIRIGLAIILAIIAGVLAISAFLRWRANEKAMLEERALPYNHLLSIIAILVLIAATCFVMLFLVGH</sequence>
<comment type="subcellular location">
    <subcellularLocation>
        <location evidence="1">Cell membrane</location>
        <topology evidence="1">Multi-pass membrane protein</topology>
    </subcellularLocation>
</comment>
<evidence type="ECO:0000313" key="8">
    <source>
        <dbReference type="EMBL" id="GAA5112967.1"/>
    </source>
</evidence>
<dbReference type="EMBL" id="BAABHY010000005">
    <property type="protein sequence ID" value="GAA5112967.1"/>
    <property type="molecule type" value="Genomic_DNA"/>
</dbReference>
<feature type="transmembrane region" description="Helical" evidence="6">
    <location>
        <begin position="26"/>
        <end position="47"/>
    </location>
</feature>
<dbReference type="InterPro" id="IPR003807">
    <property type="entry name" value="DUF202"/>
</dbReference>
<dbReference type="InterPro" id="IPR052053">
    <property type="entry name" value="IM_YidH-like"/>
</dbReference>
<keyword evidence="5 6" id="KW-0472">Membrane</keyword>
<name>A0ABP9NCC4_9GAMM</name>
<evidence type="ECO:0000256" key="3">
    <source>
        <dbReference type="ARBA" id="ARBA00022692"/>
    </source>
</evidence>
<dbReference type="Pfam" id="PF02656">
    <property type="entry name" value="DUF202"/>
    <property type="match status" value="1"/>
</dbReference>
<evidence type="ECO:0000313" key="9">
    <source>
        <dbReference type="Proteomes" id="UP001500171"/>
    </source>
</evidence>
<keyword evidence="2" id="KW-1003">Cell membrane</keyword>
<evidence type="ECO:0000256" key="6">
    <source>
        <dbReference type="SAM" id="Phobius"/>
    </source>
</evidence>
<gene>
    <name evidence="8" type="ORF">GCM10023211_20460</name>
</gene>
<dbReference type="RefSeq" id="WP_345491853.1">
    <property type="nucleotide sequence ID" value="NZ_BAABHY010000005.1"/>
</dbReference>
<evidence type="ECO:0000256" key="2">
    <source>
        <dbReference type="ARBA" id="ARBA00022475"/>
    </source>
</evidence>
<dbReference type="PANTHER" id="PTHR34187">
    <property type="entry name" value="FGR18P"/>
    <property type="match status" value="1"/>
</dbReference>
<feature type="domain" description="DUF202" evidence="7">
    <location>
        <begin position="17"/>
        <end position="84"/>
    </location>
</feature>
<dbReference type="PANTHER" id="PTHR34187:SF2">
    <property type="entry name" value="DUF202 DOMAIN-CONTAINING PROTEIN"/>
    <property type="match status" value="1"/>
</dbReference>
<accession>A0ABP9NCC4</accession>
<comment type="caution">
    <text evidence="8">The sequence shown here is derived from an EMBL/GenBank/DDBJ whole genome shotgun (WGS) entry which is preliminary data.</text>
</comment>